<dbReference type="GO" id="GO:0006163">
    <property type="term" value="P:purine nucleotide metabolic process"/>
    <property type="evidence" value="ECO:0007669"/>
    <property type="project" value="UniProtKB-ARBA"/>
</dbReference>
<dbReference type="Proteomes" id="UP000199230">
    <property type="component" value="Unassembled WGS sequence"/>
</dbReference>
<evidence type="ECO:0000256" key="1">
    <source>
        <dbReference type="PIRSR" id="PIRSR006661-1"/>
    </source>
</evidence>
<feature type="domain" description="NAD/GMP synthase" evidence="2">
    <location>
        <begin position="41"/>
        <end position="102"/>
    </location>
</feature>
<dbReference type="CDD" id="cd01990">
    <property type="entry name" value="LarE-like"/>
    <property type="match status" value="1"/>
</dbReference>
<accession>A0A1H3PXK7</accession>
<dbReference type="PANTHER" id="PTHR43169">
    <property type="entry name" value="EXSB FAMILY PROTEIN"/>
    <property type="match status" value="1"/>
</dbReference>
<evidence type="ECO:0000313" key="4">
    <source>
        <dbReference type="Proteomes" id="UP000199230"/>
    </source>
</evidence>
<dbReference type="InterPro" id="IPR052188">
    <property type="entry name" value="Ni-pincer_cofactor_biosynth"/>
</dbReference>
<evidence type="ECO:0000259" key="2">
    <source>
        <dbReference type="Pfam" id="PF02540"/>
    </source>
</evidence>
<dbReference type="STRING" id="159292.SAMN05192546_107153"/>
<dbReference type="InterPro" id="IPR022310">
    <property type="entry name" value="NAD/GMP_synthase"/>
</dbReference>
<feature type="active site" description="Nucleophile and sulfur donor" evidence="1">
    <location>
        <position position="201"/>
    </location>
</feature>
<dbReference type="Pfam" id="PF02540">
    <property type="entry name" value="NAD_synthase"/>
    <property type="match status" value="1"/>
</dbReference>
<protein>
    <recommendedName>
        <fullName evidence="2">NAD/GMP synthase domain-containing protein</fullName>
    </recommendedName>
</protein>
<dbReference type="PANTHER" id="PTHR43169:SF2">
    <property type="entry name" value="NAD_GMP SYNTHASE DOMAIN-CONTAINING PROTEIN"/>
    <property type="match status" value="1"/>
</dbReference>
<sequence>MAYSKAIVRLSEGANKVVIKMTNNLSQETEKKYQALIHQLKNMKSVAVAFSGGVDSSFLLHAAQKALKDQVIAITVVASLVPEHEQQRAIQMAKETGVHHILMPGKEEAEPKIAENSVERCYYCKKHLFTMMEQRAIEEGYVVLVDGTNIDDAQDYRPGRKALKELGIRSPLEEVGLTKEEIRQLSKAAGLSSWNLPAMACLASRIPYGTRITKEKLKRIETCEALLLRLGYRELRVRDHDQVARIELNPAEMTKFLQSGHQEEIIRSFKAAGFKYVTLDLEGYRMGSLNEGKVEKQLKVKS</sequence>
<evidence type="ECO:0000313" key="3">
    <source>
        <dbReference type="EMBL" id="SDZ05545.1"/>
    </source>
</evidence>
<dbReference type="InterPro" id="IPR014729">
    <property type="entry name" value="Rossmann-like_a/b/a_fold"/>
</dbReference>
<dbReference type="GO" id="GO:0016783">
    <property type="term" value="F:sulfurtransferase activity"/>
    <property type="evidence" value="ECO:0007669"/>
    <property type="project" value="InterPro"/>
</dbReference>
<dbReference type="EMBL" id="FNPV01000007">
    <property type="protein sequence ID" value="SDZ05545.1"/>
    <property type="molecule type" value="Genomic_DNA"/>
</dbReference>
<dbReference type="Gene3D" id="3.40.50.620">
    <property type="entry name" value="HUPs"/>
    <property type="match status" value="1"/>
</dbReference>
<dbReference type="SUPFAM" id="SSF52402">
    <property type="entry name" value="Adenine nucleotide alpha hydrolases-like"/>
    <property type="match status" value="1"/>
</dbReference>
<name>A0A1H3PXK7_9FIRM</name>
<proteinExistence type="predicted"/>
<dbReference type="PIRSF" id="PIRSF006661">
    <property type="entry name" value="PP-lp_UCP006661"/>
    <property type="match status" value="1"/>
</dbReference>
<reference evidence="3 4" key="1">
    <citation type="submission" date="2016-10" db="EMBL/GenBank/DDBJ databases">
        <authorList>
            <person name="de Groot N.N."/>
        </authorList>
    </citation>
    <scope>NUCLEOTIDE SEQUENCE [LARGE SCALE GENOMIC DNA]</scope>
    <source>
        <strain evidence="3 4">APO</strain>
    </source>
</reference>
<keyword evidence="4" id="KW-1185">Reference proteome</keyword>
<dbReference type="AlphaFoldDB" id="A0A1H3PXK7"/>
<dbReference type="NCBIfam" id="TIGR00268">
    <property type="entry name" value="ATP-dependent sacrificial sulfur transferase LarE"/>
    <property type="match status" value="1"/>
</dbReference>
<gene>
    <name evidence="3" type="ORF">SAMN05192546_107153</name>
</gene>
<organism evidence="3 4">
    <name type="scientific">Tindallia californiensis</name>
    <dbReference type="NCBI Taxonomy" id="159292"/>
    <lineage>
        <taxon>Bacteria</taxon>
        <taxon>Bacillati</taxon>
        <taxon>Bacillota</taxon>
        <taxon>Clostridia</taxon>
        <taxon>Peptostreptococcales</taxon>
        <taxon>Tindalliaceae</taxon>
        <taxon>Tindallia</taxon>
    </lineage>
</organism>
<dbReference type="InterPro" id="IPR005232">
    <property type="entry name" value="LarE"/>
</dbReference>